<sequence length="676" mass="74905">MPKIEQTGALKTVKSFPEFRSEDARVRDFKEAMERLQRLEMDAMGRDKVVRKIENNPNNEPVQVIVWSDLHLGSIAGDLDEMERIRDYILENDNVFVILAGDEIEGLVGKYLSTNAAKTPINVQQQIEFLRIMFLEPLAKKGKIVGMVSEYWGHPGWIADATTINPWISMAGGLDIPIIINGGDLTLKFQNGYEHTTKVWHNPPKASADDELTGQREVMQKTSQSMRPKGSAAAHIHRMAVAQEFYAGADSTTYYISAGTAKGSNPNKPRDLFGIRLGASLSEPSGQGVNIVPPRGRRKDINIPFASLEEGEVSHEALTLLNRAEAQGLREELLERIHKKEPTPKISYLPPYSRLAPRYKESKPLDKIVIGGETIKNQFTGMEMVVPYDTLAFEIETQLPIALNLLANARIGASSSIEGFKDLSKFVKNMADNPHALMISLRNMIDKSAGKLPNRVDVLDKLVELLKGEYGDSRQTLAIMMDESLRQGDWKNKVGKGPEHLGIAPASYLARETKVPLIHHLSLLKLSIGPVRGPKTLYTGVLADKLENHGSKARPEWGLSRIYDLYLQEKPGFVAGGHMSAGTMTIFDRSNPETKYPKLIAPGWWAGADDTGGKGNVKVGANPGQAIIFMPGRGPKDYNAFATANAEETEYMHDALMMLEGLKLLNLDPKRVLKRK</sequence>
<protein>
    <submittedName>
        <fullName evidence="1">Uncharacterized protein</fullName>
    </submittedName>
</protein>
<comment type="caution">
    <text evidence="1">The sequence shown here is derived from an EMBL/GenBank/DDBJ whole genome shotgun (WGS) entry which is preliminary data.</text>
</comment>
<reference evidence="1 2" key="1">
    <citation type="journal article" date="2015" name="Nature">
        <title>rRNA introns, odd ribosomes, and small enigmatic genomes across a large radiation of phyla.</title>
        <authorList>
            <person name="Brown C.T."/>
            <person name="Hug L.A."/>
            <person name="Thomas B.C."/>
            <person name="Sharon I."/>
            <person name="Castelle C.J."/>
            <person name="Singh A."/>
            <person name="Wilkins M.J."/>
            <person name="Williams K.H."/>
            <person name="Banfield J.F."/>
        </authorList>
    </citation>
    <scope>NUCLEOTIDE SEQUENCE [LARGE SCALE GENOMIC DNA]</scope>
</reference>
<dbReference type="AlphaFoldDB" id="A0A0G1K3U6"/>
<organism evidence="1 2">
    <name type="scientific">Candidatus Collierbacteria bacterium GW2011_GWB2_44_22</name>
    <dbReference type="NCBI Taxonomy" id="1618387"/>
    <lineage>
        <taxon>Bacteria</taxon>
        <taxon>Candidatus Collieribacteriota</taxon>
    </lineage>
</organism>
<dbReference type="SUPFAM" id="SSF56300">
    <property type="entry name" value="Metallo-dependent phosphatases"/>
    <property type="match status" value="1"/>
</dbReference>
<proteinExistence type="predicted"/>
<evidence type="ECO:0000313" key="1">
    <source>
        <dbReference type="EMBL" id="KKT50932.1"/>
    </source>
</evidence>
<gene>
    <name evidence="1" type="ORF">UW44_C0022G0008</name>
</gene>
<dbReference type="STRING" id="1618387.UW44_C0022G0008"/>
<dbReference type="Proteomes" id="UP000034006">
    <property type="component" value="Unassembled WGS sequence"/>
</dbReference>
<evidence type="ECO:0000313" key="2">
    <source>
        <dbReference type="Proteomes" id="UP000034006"/>
    </source>
</evidence>
<name>A0A0G1K3U6_9BACT</name>
<dbReference type="InterPro" id="IPR029052">
    <property type="entry name" value="Metallo-depent_PP-like"/>
</dbReference>
<dbReference type="EMBL" id="LCIH01000022">
    <property type="protein sequence ID" value="KKT50932.1"/>
    <property type="molecule type" value="Genomic_DNA"/>
</dbReference>
<accession>A0A0G1K3U6</accession>